<reference evidence="2 3" key="1">
    <citation type="submission" date="2019-03" db="EMBL/GenBank/DDBJ databases">
        <title>Genomic Encyclopedia of Type Strains, Phase IV (KMG-IV): sequencing the most valuable type-strain genomes for metagenomic binning, comparative biology and taxonomic classification.</title>
        <authorList>
            <person name="Goeker M."/>
        </authorList>
    </citation>
    <scope>NUCLEOTIDE SEQUENCE [LARGE SCALE GENOMIC DNA]</scope>
    <source>
        <strain evidence="2 3">DSM 13587</strain>
    </source>
</reference>
<evidence type="ECO:0000256" key="1">
    <source>
        <dbReference type="SAM" id="MobiDB-lite"/>
    </source>
</evidence>
<evidence type="ECO:0000313" key="3">
    <source>
        <dbReference type="Proteomes" id="UP000295717"/>
    </source>
</evidence>
<dbReference type="RefSeq" id="WP_132976809.1">
    <property type="nucleotide sequence ID" value="NZ_SMAO01000004.1"/>
</dbReference>
<keyword evidence="3" id="KW-1185">Reference proteome</keyword>
<dbReference type="AlphaFoldDB" id="A0A4R3MZZ9"/>
<feature type="region of interest" description="Disordered" evidence="1">
    <location>
        <begin position="314"/>
        <end position="339"/>
    </location>
</feature>
<gene>
    <name evidence="2" type="ORF">EDC35_10449</name>
</gene>
<accession>A0A4R3MZZ9</accession>
<organism evidence="2 3">
    <name type="scientific">Thiobaca trueperi</name>
    <dbReference type="NCBI Taxonomy" id="127458"/>
    <lineage>
        <taxon>Bacteria</taxon>
        <taxon>Pseudomonadati</taxon>
        <taxon>Pseudomonadota</taxon>
        <taxon>Gammaproteobacteria</taxon>
        <taxon>Chromatiales</taxon>
        <taxon>Chromatiaceae</taxon>
        <taxon>Thiobaca</taxon>
    </lineage>
</organism>
<protein>
    <submittedName>
        <fullName evidence="2">Uncharacterized protein</fullName>
    </submittedName>
</protein>
<evidence type="ECO:0000313" key="2">
    <source>
        <dbReference type="EMBL" id="TCT21196.1"/>
    </source>
</evidence>
<dbReference type="EMBL" id="SMAO01000004">
    <property type="protein sequence ID" value="TCT21196.1"/>
    <property type="molecule type" value="Genomic_DNA"/>
</dbReference>
<proteinExistence type="predicted"/>
<name>A0A4R3MZZ9_9GAMM</name>
<dbReference type="Proteomes" id="UP000295717">
    <property type="component" value="Unassembled WGS sequence"/>
</dbReference>
<comment type="caution">
    <text evidence="2">The sequence shown here is derived from an EMBL/GenBank/DDBJ whole genome shotgun (WGS) entry which is preliminary data.</text>
</comment>
<sequence length="339" mass="37263">MAINFKIKVALVSKLAPRGAGAKLKLTTDPLSKAILSQELWVWWQGDPHQSRLTLQLDDQPEAVPIWVWLNPGVTDRAIVRITDPEIPDDGVTHRLTVRIWELKDGEPCSAPAVLPLAGGIKRLPTTEQPEWCGATLRRQATPDTDALIHVQWRHPGAVKIVAHATKAGTFILGYADADEHECFIEDLGGKLTDHTEQVRIGVCAIDGGQFGLPTWSEPLLLNWHKPPMVYPRNPDQATAVKLNQYGLESFITSTINANPNLPDITSWTTTTILNTLTRRIKDIVRKGGSVTLDDLGRIEARWNPDRTTRGIGFSASPGFIEGTRRGQPLTDAQAKGAA</sequence>